<dbReference type="Gene3D" id="2.30.29.30">
    <property type="entry name" value="Pleckstrin-homology domain (PH domain)/Phosphotyrosine-binding domain (PTB)"/>
    <property type="match status" value="1"/>
</dbReference>
<gene>
    <name evidence="1" type="ORF">RFULGI_LOCUS13895</name>
</gene>
<evidence type="ECO:0000313" key="1">
    <source>
        <dbReference type="EMBL" id="CAG8755205.1"/>
    </source>
</evidence>
<dbReference type="OrthoDB" id="5865767at2759"/>
<organism evidence="1 2">
    <name type="scientific">Racocetra fulgida</name>
    <dbReference type="NCBI Taxonomy" id="60492"/>
    <lineage>
        <taxon>Eukaryota</taxon>
        <taxon>Fungi</taxon>
        <taxon>Fungi incertae sedis</taxon>
        <taxon>Mucoromycota</taxon>
        <taxon>Glomeromycotina</taxon>
        <taxon>Glomeromycetes</taxon>
        <taxon>Diversisporales</taxon>
        <taxon>Gigasporaceae</taxon>
        <taxon>Racocetra</taxon>
    </lineage>
</organism>
<dbReference type="SUPFAM" id="SSF50729">
    <property type="entry name" value="PH domain-like"/>
    <property type="match status" value="1"/>
</dbReference>
<dbReference type="Proteomes" id="UP000789396">
    <property type="component" value="Unassembled WGS sequence"/>
</dbReference>
<dbReference type="AlphaFoldDB" id="A0A9N9IZL4"/>
<name>A0A9N9IZL4_9GLOM</name>
<protein>
    <submittedName>
        <fullName evidence="1">6664_t:CDS:1</fullName>
    </submittedName>
</protein>
<dbReference type="PANTHER" id="PTHR37283:SF1">
    <property type="entry name" value="PH DOMAIN-CONTAINING PROTEIN YHR131C"/>
    <property type="match status" value="1"/>
</dbReference>
<reference evidence="1" key="1">
    <citation type="submission" date="2021-06" db="EMBL/GenBank/DDBJ databases">
        <authorList>
            <person name="Kallberg Y."/>
            <person name="Tangrot J."/>
            <person name="Rosling A."/>
        </authorList>
    </citation>
    <scope>NUCLEOTIDE SEQUENCE</scope>
    <source>
        <strain evidence="1">IN212</strain>
    </source>
</reference>
<keyword evidence="2" id="KW-1185">Reference proteome</keyword>
<feature type="non-terminal residue" evidence="1">
    <location>
        <position position="1"/>
    </location>
</feature>
<dbReference type="PANTHER" id="PTHR37283">
    <property type="entry name" value="PH DOMAIN-CONTAINING PROTEIN YHR131C"/>
    <property type="match status" value="1"/>
</dbReference>
<accession>A0A9N9IZL4</accession>
<proteinExistence type="predicted"/>
<dbReference type="InterPro" id="IPR011993">
    <property type="entry name" value="PH-like_dom_sf"/>
</dbReference>
<sequence>YLLTIKEVMEEVPNNKTPNNNHVIGSHVNGDIKSITELQEINSCNSLQTTSTQRQESNDDIILTLDIKYGKDNELPSYLEVIKHEPGLTTCESCETLPAYSCSVFKAGYVLKKDEMVSHGVRAKPPIREFSMNRAEIGLAVDYAKRFHVLRVYVATGYQFLFQTTNRDDSISWIENFQSSVNISSSIDDREMPMFITLPARFQGNVNTLPFVPSTNTRNRDYNEL</sequence>
<dbReference type="EMBL" id="CAJVPZ010038252">
    <property type="protein sequence ID" value="CAG8755205.1"/>
    <property type="molecule type" value="Genomic_DNA"/>
</dbReference>
<feature type="non-terminal residue" evidence="1">
    <location>
        <position position="225"/>
    </location>
</feature>
<comment type="caution">
    <text evidence="1">The sequence shown here is derived from an EMBL/GenBank/DDBJ whole genome shotgun (WGS) entry which is preliminary data.</text>
</comment>
<evidence type="ECO:0000313" key="2">
    <source>
        <dbReference type="Proteomes" id="UP000789396"/>
    </source>
</evidence>